<evidence type="ECO:0000256" key="3">
    <source>
        <dbReference type="PROSITE-ProRule" id="PRU00267"/>
    </source>
</evidence>
<gene>
    <name evidence="6" type="ORF">K7432_010753</name>
</gene>
<evidence type="ECO:0000256" key="1">
    <source>
        <dbReference type="ARBA" id="ARBA00023125"/>
    </source>
</evidence>
<evidence type="ECO:0000313" key="6">
    <source>
        <dbReference type="EMBL" id="KAK9703389.1"/>
    </source>
</evidence>
<evidence type="ECO:0000313" key="7">
    <source>
        <dbReference type="Proteomes" id="UP001479436"/>
    </source>
</evidence>
<dbReference type="CDD" id="cd01389">
    <property type="entry name" value="HMG-box_ROX1-like"/>
    <property type="match status" value="1"/>
</dbReference>
<accession>A0ABR2VUY7</accession>
<keyword evidence="2" id="KW-0804">Transcription</keyword>
<dbReference type="InterPro" id="IPR050140">
    <property type="entry name" value="SRY-related_HMG-box_TF-like"/>
</dbReference>
<dbReference type="Proteomes" id="UP001479436">
    <property type="component" value="Unassembled WGS sequence"/>
</dbReference>
<dbReference type="EMBL" id="JASJQH010007640">
    <property type="protein sequence ID" value="KAK9703389.1"/>
    <property type="molecule type" value="Genomic_DNA"/>
</dbReference>
<keyword evidence="3" id="KW-0539">Nucleus</keyword>
<evidence type="ECO:0000256" key="4">
    <source>
        <dbReference type="SAM" id="MobiDB-lite"/>
    </source>
</evidence>
<dbReference type="PANTHER" id="PTHR10270">
    <property type="entry name" value="SOX TRANSCRIPTION FACTOR"/>
    <property type="match status" value="1"/>
</dbReference>
<comment type="caution">
    <text evidence="6">The sequence shown here is derived from an EMBL/GenBank/DDBJ whole genome shotgun (WGS) entry which is preliminary data.</text>
</comment>
<dbReference type="SMART" id="SM00398">
    <property type="entry name" value="HMG"/>
    <property type="match status" value="1"/>
</dbReference>
<reference evidence="6 7" key="1">
    <citation type="submission" date="2023-04" db="EMBL/GenBank/DDBJ databases">
        <title>Genome of Basidiobolus ranarum AG-B5.</title>
        <authorList>
            <person name="Stajich J.E."/>
            <person name="Carter-House D."/>
            <person name="Gryganskyi A."/>
        </authorList>
    </citation>
    <scope>NUCLEOTIDE SEQUENCE [LARGE SCALE GENOMIC DNA]</scope>
    <source>
        <strain evidence="6 7">AG-B5</strain>
    </source>
</reference>
<evidence type="ECO:0000256" key="2">
    <source>
        <dbReference type="ARBA" id="ARBA00023163"/>
    </source>
</evidence>
<dbReference type="Gene3D" id="1.10.30.10">
    <property type="entry name" value="High mobility group box domain"/>
    <property type="match status" value="1"/>
</dbReference>
<name>A0ABR2VUY7_9FUNG</name>
<feature type="region of interest" description="Disordered" evidence="4">
    <location>
        <begin position="201"/>
        <end position="231"/>
    </location>
</feature>
<protein>
    <recommendedName>
        <fullName evidence="5">HMG box domain-containing protein</fullName>
    </recommendedName>
</protein>
<dbReference type="PANTHER" id="PTHR10270:SF161">
    <property type="entry name" value="SEX-DETERMINING REGION Y PROTEIN"/>
    <property type="match status" value="1"/>
</dbReference>
<keyword evidence="1 3" id="KW-0238">DNA-binding</keyword>
<dbReference type="Pfam" id="PF00505">
    <property type="entry name" value="HMG_box"/>
    <property type="match status" value="1"/>
</dbReference>
<dbReference type="InterPro" id="IPR009071">
    <property type="entry name" value="HMG_box_dom"/>
</dbReference>
<keyword evidence="7" id="KW-1185">Reference proteome</keyword>
<dbReference type="PROSITE" id="PS50118">
    <property type="entry name" value="HMG_BOX_2"/>
    <property type="match status" value="1"/>
</dbReference>
<feature type="domain" description="HMG box" evidence="5">
    <location>
        <begin position="146"/>
        <end position="214"/>
    </location>
</feature>
<organism evidence="6 7">
    <name type="scientific">Basidiobolus ranarum</name>
    <dbReference type="NCBI Taxonomy" id="34480"/>
    <lineage>
        <taxon>Eukaryota</taxon>
        <taxon>Fungi</taxon>
        <taxon>Fungi incertae sedis</taxon>
        <taxon>Zoopagomycota</taxon>
        <taxon>Entomophthoromycotina</taxon>
        <taxon>Basidiobolomycetes</taxon>
        <taxon>Basidiobolales</taxon>
        <taxon>Basidiobolaceae</taxon>
        <taxon>Basidiobolus</taxon>
    </lineage>
</organism>
<evidence type="ECO:0000259" key="5">
    <source>
        <dbReference type="PROSITE" id="PS50118"/>
    </source>
</evidence>
<proteinExistence type="predicted"/>
<dbReference type="InterPro" id="IPR036910">
    <property type="entry name" value="HMG_box_dom_sf"/>
</dbReference>
<sequence>MSGIPSISSFAGVPEYTVSYPSNQQPSVSRTLQDSISLDFILEHSPSFFPAFDPSKAQSNEPASSIPKEGEFVFVPSGYVPVLMLDSLASVVEYNLPSESIPLNHPVWIPHNYPHPPNLLKIYPPTAIASTAPTNPPKTVKKDIKTPRPTNAFILFRRENHGRIFQQSPHLSNNDVSKALGKEWKELPDCVKEVYRQKARSLQQEHQTKYPDYKFTPQQGRRKRIKPDVQQPVPSNEYIEQPLNIAPSLPKVDPDSFHILYIPKLTTENG</sequence>
<feature type="DNA-binding region" description="HMG box" evidence="3">
    <location>
        <begin position="146"/>
        <end position="214"/>
    </location>
</feature>
<dbReference type="SUPFAM" id="SSF47095">
    <property type="entry name" value="HMG-box"/>
    <property type="match status" value="1"/>
</dbReference>